<evidence type="ECO:0000313" key="13">
    <source>
        <dbReference type="EMBL" id="MBZ7986632.1"/>
    </source>
</evidence>
<evidence type="ECO:0000256" key="2">
    <source>
        <dbReference type="ARBA" id="ARBA00009604"/>
    </source>
</evidence>
<comment type="cofactor">
    <cofactor evidence="10">
        <name>Mg(2+)</name>
        <dbReference type="ChEBI" id="CHEBI:18420"/>
    </cofactor>
    <text evidence="10">Binds a second Mg(2+) ion via substrate during catalysis.</text>
</comment>
<name>A0ABS7WQQ4_9BACT</name>
<feature type="binding site" evidence="10">
    <location>
        <position position="359"/>
    </location>
    <ligand>
        <name>(2R)-2-phosphoglycerate</name>
        <dbReference type="ChEBI" id="CHEBI:58289"/>
    </ligand>
</feature>
<dbReference type="InterPro" id="IPR029017">
    <property type="entry name" value="Enolase-like_N"/>
</dbReference>
<dbReference type="GO" id="GO:0004634">
    <property type="term" value="F:phosphopyruvate hydratase activity"/>
    <property type="evidence" value="ECO:0007669"/>
    <property type="project" value="UniProtKB-EC"/>
</dbReference>
<evidence type="ECO:0000256" key="7">
    <source>
        <dbReference type="ARBA" id="ARBA00023152"/>
    </source>
</evidence>
<evidence type="ECO:0000256" key="6">
    <source>
        <dbReference type="ARBA" id="ARBA00022842"/>
    </source>
</evidence>
<reference evidence="13 14" key="1">
    <citation type="submission" date="2020-07" db="EMBL/GenBank/DDBJ databases">
        <title>Transfer of Campylobacter canadensis to the novel genus Avispirillum gen. nov., that also includes two novel species recovered from migratory waterfowl: Avispirillum anseris sp. nov. and Avispirillum brantae sp. nov.</title>
        <authorList>
            <person name="Miller W.G."/>
            <person name="Chapman M.H."/>
            <person name="Yee E."/>
            <person name="Inglis G.D."/>
        </authorList>
    </citation>
    <scope>NUCLEOTIDE SEQUENCE [LARGE SCALE GENOMIC DNA]</scope>
    <source>
        <strain evidence="13 14">L283</strain>
    </source>
</reference>
<dbReference type="Gene3D" id="3.20.20.120">
    <property type="entry name" value="Enolase-like C-terminal domain"/>
    <property type="match status" value="1"/>
</dbReference>
<comment type="pathway">
    <text evidence="1 10">Carbohydrate degradation; glycolysis; pyruvate from D-glyceraldehyde 3-phosphate: step 4/5.</text>
</comment>
<dbReference type="EMBL" id="JACGBB010000001">
    <property type="protein sequence ID" value="MBZ7986632.1"/>
    <property type="molecule type" value="Genomic_DNA"/>
</dbReference>
<organism evidence="13 14">
    <name type="scientific">Campylobacter canadensis</name>
    <dbReference type="NCBI Taxonomy" id="449520"/>
    <lineage>
        <taxon>Bacteria</taxon>
        <taxon>Pseudomonadati</taxon>
        <taxon>Campylobacterota</taxon>
        <taxon>Epsilonproteobacteria</taxon>
        <taxon>Campylobacterales</taxon>
        <taxon>Campylobacteraceae</taxon>
        <taxon>Campylobacter</taxon>
    </lineage>
</organism>
<dbReference type="SFLD" id="SFLDG00178">
    <property type="entry name" value="enolase"/>
    <property type="match status" value="1"/>
</dbReference>
<keyword evidence="14" id="KW-1185">Reference proteome</keyword>
<comment type="catalytic activity">
    <reaction evidence="10">
        <text>(2R)-2-phosphoglycerate = phosphoenolpyruvate + H2O</text>
        <dbReference type="Rhea" id="RHEA:10164"/>
        <dbReference type="ChEBI" id="CHEBI:15377"/>
        <dbReference type="ChEBI" id="CHEBI:58289"/>
        <dbReference type="ChEBI" id="CHEBI:58702"/>
        <dbReference type="EC" id="4.2.1.11"/>
    </reaction>
</comment>
<evidence type="ECO:0000256" key="5">
    <source>
        <dbReference type="ARBA" id="ARBA00022525"/>
    </source>
</evidence>
<dbReference type="NCBIfam" id="TIGR01060">
    <property type="entry name" value="eno"/>
    <property type="match status" value="1"/>
</dbReference>
<dbReference type="PRINTS" id="PR00148">
    <property type="entry name" value="ENOLASE"/>
</dbReference>
<feature type="binding site" evidence="10">
    <location>
        <position position="304"/>
    </location>
    <ligand>
        <name>Mg(2+)</name>
        <dbReference type="ChEBI" id="CHEBI:18420"/>
    </ligand>
</feature>
<dbReference type="PIRSF" id="PIRSF001400">
    <property type="entry name" value="Enolase"/>
    <property type="match status" value="1"/>
</dbReference>
<evidence type="ECO:0000256" key="8">
    <source>
        <dbReference type="ARBA" id="ARBA00023239"/>
    </source>
</evidence>
<keyword evidence="8 10" id="KW-0456">Lyase</keyword>
<dbReference type="EC" id="4.2.1.11" evidence="3 10"/>
<dbReference type="PANTHER" id="PTHR11902">
    <property type="entry name" value="ENOLASE"/>
    <property type="match status" value="1"/>
</dbReference>
<keyword evidence="5 10" id="KW-0964">Secreted</keyword>
<dbReference type="Pfam" id="PF03952">
    <property type="entry name" value="Enolase_N"/>
    <property type="match status" value="1"/>
</dbReference>
<dbReference type="InterPro" id="IPR000941">
    <property type="entry name" value="Enolase"/>
</dbReference>
<feature type="active site" description="Proton donor" evidence="10">
    <location>
        <position position="201"/>
    </location>
</feature>
<dbReference type="Pfam" id="PF00113">
    <property type="entry name" value="Enolase_C"/>
    <property type="match status" value="1"/>
</dbReference>
<evidence type="ECO:0000256" key="4">
    <source>
        <dbReference type="ARBA" id="ARBA00017068"/>
    </source>
</evidence>
<evidence type="ECO:0000313" key="14">
    <source>
        <dbReference type="Proteomes" id="UP000786183"/>
    </source>
</evidence>
<feature type="binding site" evidence="10">
    <location>
        <position position="378"/>
    </location>
    <ligand>
        <name>(2R)-2-phosphoglycerate</name>
        <dbReference type="ChEBI" id="CHEBI:58289"/>
    </ligand>
</feature>
<evidence type="ECO:0000256" key="3">
    <source>
        <dbReference type="ARBA" id="ARBA00012058"/>
    </source>
</evidence>
<feature type="active site" description="Proton acceptor" evidence="10">
    <location>
        <position position="329"/>
    </location>
</feature>
<protein>
    <recommendedName>
        <fullName evidence="4 10">Enolase</fullName>
        <ecNumber evidence="3 10">4.2.1.11</ecNumber>
    </recommendedName>
    <alternativeName>
        <fullName evidence="10">2-phospho-D-glycerate hydro-lyase</fullName>
    </alternativeName>
    <alternativeName>
        <fullName evidence="10">2-phosphoglycerate dehydratase</fullName>
    </alternativeName>
</protein>
<dbReference type="Gene3D" id="3.30.390.10">
    <property type="entry name" value="Enolase-like, N-terminal domain"/>
    <property type="match status" value="1"/>
</dbReference>
<dbReference type="InterPro" id="IPR036849">
    <property type="entry name" value="Enolase-like_C_sf"/>
</dbReference>
<feature type="binding site" evidence="10">
    <location>
        <position position="358"/>
    </location>
    <ligand>
        <name>(2R)-2-phosphoglycerate</name>
        <dbReference type="ChEBI" id="CHEBI:58289"/>
    </ligand>
</feature>
<keyword evidence="7 10" id="KW-0324">Glycolysis</keyword>
<feature type="domain" description="Enolase C-terminal TIM barrel" evidence="11">
    <location>
        <begin position="135"/>
        <end position="404"/>
    </location>
</feature>
<dbReference type="HAMAP" id="MF_00318">
    <property type="entry name" value="Enolase"/>
    <property type="match status" value="1"/>
</dbReference>
<comment type="caution">
    <text evidence="13">The sequence shown here is derived from an EMBL/GenBank/DDBJ whole genome shotgun (WGS) entry which is preliminary data.</text>
</comment>
<feature type="binding site" evidence="10">
    <location>
        <position position="277"/>
    </location>
    <ligand>
        <name>Mg(2+)</name>
        <dbReference type="ChEBI" id="CHEBI:18420"/>
    </ligand>
</feature>
<evidence type="ECO:0000256" key="10">
    <source>
        <dbReference type="HAMAP-Rule" id="MF_00318"/>
    </source>
</evidence>
<gene>
    <name evidence="10 13" type="primary">eno</name>
    <name evidence="13" type="ORF">AVCANL283_00700</name>
</gene>
<feature type="binding site" evidence="10">
    <location>
        <position position="329"/>
    </location>
    <ligand>
        <name>(2R)-2-phosphoglycerate</name>
        <dbReference type="ChEBI" id="CHEBI:58289"/>
    </ligand>
</feature>
<dbReference type="PANTHER" id="PTHR11902:SF1">
    <property type="entry name" value="ENOLASE"/>
    <property type="match status" value="1"/>
</dbReference>
<accession>A0ABS7WQQ4</accession>
<dbReference type="SMART" id="SM01193">
    <property type="entry name" value="Enolase_N"/>
    <property type="match status" value="1"/>
</dbReference>
<evidence type="ECO:0000256" key="1">
    <source>
        <dbReference type="ARBA" id="ARBA00005031"/>
    </source>
</evidence>
<evidence type="ECO:0000259" key="12">
    <source>
        <dbReference type="SMART" id="SM01193"/>
    </source>
</evidence>
<evidence type="ECO:0000259" key="11">
    <source>
        <dbReference type="SMART" id="SM01192"/>
    </source>
</evidence>
<dbReference type="SFLD" id="SFLDF00002">
    <property type="entry name" value="enolase"/>
    <property type="match status" value="1"/>
</dbReference>
<comment type="subcellular location">
    <subcellularLocation>
        <location evidence="10">Cytoplasm</location>
    </subcellularLocation>
    <subcellularLocation>
        <location evidence="10">Secreted</location>
    </subcellularLocation>
    <subcellularLocation>
        <location evidence="10">Cell surface</location>
    </subcellularLocation>
    <text evidence="10">Fractions of enolase are present in both the cytoplasm and on the cell surface.</text>
</comment>
<dbReference type="SUPFAM" id="SSF54826">
    <property type="entry name" value="Enolase N-terminal domain-like"/>
    <property type="match status" value="1"/>
</dbReference>
<sequence length="404" mass="44232">MKIAKIDALEVLDSRANPTVKVIASLDNGLSASAIVPSGASTGINEALELRDGTNEFFGKRVQKAVNNVKALSAGILGLRVDEQRLIDEHLLKVDGTSNYSSVGANATLGISMAIAKLAAKAHNLALYEYLCGQFYEFPTPMLNVLNGGAHADNNIDIQEFMLLPTGFESFKEKLFASAITYHTLKNILKQKGLNTALGDEGGFAPNLSSNEEAIELLLEAINKAGFSGKISLALDVASSEFYKDGFYTYENDKKSYEQMSEIYEKLVNKYPILSIEDALAEEDYEGWKHLSAKLKNKVQLVGDDLFVTNVKLLQKGIDEGLANAILIKPNQIGTISQTIDAITLAKKNNYNCIMSHRSGESEDSFIADFSMCCKYIKTGAPARGERTAKYNRLLEIEHLCKSF</sequence>
<dbReference type="InterPro" id="IPR020811">
    <property type="entry name" value="Enolase_N"/>
</dbReference>
<dbReference type="InterPro" id="IPR020810">
    <property type="entry name" value="Enolase_C"/>
</dbReference>
<comment type="function">
    <text evidence="9 10">Catalyzes the reversible conversion of 2-phosphoglycerate (2-PG) into phosphoenolpyruvate (PEP). It is essential for the degradation of carbohydrates via glycolysis.</text>
</comment>
<dbReference type="RefSeq" id="WP_172232462.1">
    <property type="nucleotide sequence ID" value="NZ_CP035946.1"/>
</dbReference>
<dbReference type="InterPro" id="IPR020809">
    <property type="entry name" value="Enolase_CS"/>
</dbReference>
<dbReference type="SUPFAM" id="SSF51604">
    <property type="entry name" value="Enolase C-terminal domain-like"/>
    <property type="match status" value="1"/>
</dbReference>
<dbReference type="SMART" id="SM01192">
    <property type="entry name" value="Enolase_C"/>
    <property type="match status" value="1"/>
</dbReference>
<dbReference type="CDD" id="cd03313">
    <property type="entry name" value="enolase"/>
    <property type="match status" value="1"/>
</dbReference>
<evidence type="ECO:0000256" key="9">
    <source>
        <dbReference type="ARBA" id="ARBA00045763"/>
    </source>
</evidence>
<feature type="binding site" evidence="10">
    <location>
        <position position="236"/>
    </location>
    <ligand>
        <name>Mg(2+)</name>
        <dbReference type="ChEBI" id="CHEBI:18420"/>
    </ligand>
</feature>
<comment type="similarity">
    <text evidence="2 10">Belongs to the enolase family.</text>
</comment>
<dbReference type="Proteomes" id="UP000786183">
    <property type="component" value="Unassembled WGS sequence"/>
</dbReference>
<keyword evidence="10" id="KW-0479">Metal-binding</keyword>
<dbReference type="SFLD" id="SFLDS00001">
    <property type="entry name" value="Enolase"/>
    <property type="match status" value="1"/>
</dbReference>
<feature type="binding site" evidence="10">
    <location>
        <position position="159"/>
    </location>
    <ligand>
        <name>(2R)-2-phosphoglycerate</name>
        <dbReference type="ChEBI" id="CHEBI:58289"/>
    </ligand>
</feature>
<keyword evidence="6 10" id="KW-0460">Magnesium</keyword>
<dbReference type="PROSITE" id="PS00164">
    <property type="entry name" value="ENOLASE"/>
    <property type="match status" value="1"/>
</dbReference>
<keyword evidence="10" id="KW-0963">Cytoplasm</keyword>
<feature type="domain" description="Enolase N-terminal" evidence="12">
    <location>
        <begin position="3"/>
        <end position="131"/>
    </location>
</feature>
<proteinExistence type="inferred from homology"/>